<feature type="region of interest" description="Disordered" evidence="1">
    <location>
        <begin position="69"/>
        <end position="98"/>
    </location>
</feature>
<comment type="caution">
    <text evidence="2">The sequence shown here is derived from an EMBL/GenBank/DDBJ whole genome shotgun (WGS) entry which is preliminary data.</text>
</comment>
<reference evidence="2 3" key="1">
    <citation type="journal article" date="2019" name="Nat. Plants">
        <title>Genome sequencing of Musa balbisiana reveals subgenome evolution and function divergence in polyploid bananas.</title>
        <authorList>
            <person name="Yao X."/>
        </authorList>
    </citation>
    <scope>NUCLEOTIDE SEQUENCE [LARGE SCALE GENOMIC DNA]</scope>
    <source>
        <strain evidence="3">cv. DH-PKW</strain>
        <tissue evidence="2">Leaves</tissue>
    </source>
</reference>
<evidence type="ECO:0000256" key="1">
    <source>
        <dbReference type="SAM" id="MobiDB-lite"/>
    </source>
</evidence>
<feature type="region of interest" description="Disordered" evidence="1">
    <location>
        <begin position="16"/>
        <end position="51"/>
    </location>
</feature>
<dbReference type="EMBL" id="PYDT01000010">
    <property type="protein sequence ID" value="THU48246.1"/>
    <property type="molecule type" value="Genomic_DNA"/>
</dbReference>
<gene>
    <name evidence="2" type="ORF">C4D60_Mb09t24210</name>
</gene>
<evidence type="ECO:0000313" key="3">
    <source>
        <dbReference type="Proteomes" id="UP000317650"/>
    </source>
</evidence>
<dbReference type="AlphaFoldDB" id="A0A4V4H3H4"/>
<accession>A0A4V4H3H4</accession>
<dbReference type="Proteomes" id="UP000317650">
    <property type="component" value="Chromosome 9"/>
</dbReference>
<evidence type="ECO:0000313" key="2">
    <source>
        <dbReference type="EMBL" id="THU48246.1"/>
    </source>
</evidence>
<protein>
    <submittedName>
        <fullName evidence="2">Uncharacterized protein</fullName>
    </submittedName>
</protein>
<name>A0A4V4H3H4_MUSBA</name>
<keyword evidence="3" id="KW-1185">Reference proteome</keyword>
<organism evidence="2 3">
    <name type="scientific">Musa balbisiana</name>
    <name type="common">Banana</name>
    <dbReference type="NCBI Taxonomy" id="52838"/>
    <lineage>
        <taxon>Eukaryota</taxon>
        <taxon>Viridiplantae</taxon>
        <taxon>Streptophyta</taxon>
        <taxon>Embryophyta</taxon>
        <taxon>Tracheophyta</taxon>
        <taxon>Spermatophyta</taxon>
        <taxon>Magnoliopsida</taxon>
        <taxon>Liliopsida</taxon>
        <taxon>Zingiberales</taxon>
        <taxon>Musaceae</taxon>
        <taxon>Musa</taxon>
    </lineage>
</organism>
<sequence length="207" mass="23714">MMMYLKRYAYDIAMGSQFPPPKSPLLESTKRGQKQRSEIEADPEEERKRDRIDRGVTCRVCVERGVNASASLSRNRNPPHKKPSDGSSSNFDSPIHNLPSHLSPHHSRLLIRVPFTDRGSLRFSSHAINGMAYRDNETWKVEMRSSAIFGNPICIYLDRNCPNLQIPSPIVVRVTSDWQFFFRSQAVDANQLQIGNLKDFRINLLND</sequence>
<proteinExistence type="predicted"/>
<feature type="compositionally biased region" description="Basic and acidic residues" evidence="1">
    <location>
        <begin position="35"/>
        <end position="51"/>
    </location>
</feature>